<keyword evidence="1" id="KW-1133">Transmembrane helix</keyword>
<accession>A0A212REE5</accession>
<evidence type="ECO:0000256" key="1">
    <source>
        <dbReference type="SAM" id="Phobius"/>
    </source>
</evidence>
<feature type="transmembrane region" description="Helical" evidence="1">
    <location>
        <begin position="12"/>
        <end position="34"/>
    </location>
</feature>
<keyword evidence="1" id="KW-0472">Membrane</keyword>
<organism evidence="2 3">
    <name type="scientific">Thermoflexus hugenholtzii JAD2</name>
    <dbReference type="NCBI Taxonomy" id="877466"/>
    <lineage>
        <taxon>Bacteria</taxon>
        <taxon>Bacillati</taxon>
        <taxon>Chloroflexota</taxon>
        <taxon>Thermoflexia</taxon>
        <taxon>Thermoflexales</taxon>
        <taxon>Thermoflexaceae</taxon>
        <taxon>Thermoflexus</taxon>
    </lineage>
</organism>
<dbReference type="InParanoid" id="A0A212REE5"/>
<dbReference type="Proteomes" id="UP000197025">
    <property type="component" value="Unassembled WGS sequence"/>
</dbReference>
<name>A0A212REE5_9CHLR</name>
<evidence type="ECO:0000313" key="3">
    <source>
        <dbReference type="Proteomes" id="UP000197025"/>
    </source>
</evidence>
<dbReference type="RefSeq" id="WP_268808076.1">
    <property type="nucleotide sequence ID" value="NZ_FYEK01000044.1"/>
</dbReference>
<dbReference type="EMBL" id="FYEK01000044">
    <property type="protein sequence ID" value="SNB70666.1"/>
    <property type="molecule type" value="Genomic_DNA"/>
</dbReference>
<protein>
    <submittedName>
        <fullName evidence="2">Uncharacterized protein</fullName>
    </submittedName>
</protein>
<dbReference type="AlphaFoldDB" id="A0A212REE5"/>
<gene>
    <name evidence="2" type="ORF">SAMN02746019_00012910</name>
</gene>
<keyword evidence="1" id="KW-0812">Transmembrane</keyword>
<proteinExistence type="predicted"/>
<evidence type="ECO:0000313" key="2">
    <source>
        <dbReference type="EMBL" id="SNB70666.1"/>
    </source>
</evidence>
<reference evidence="3" key="1">
    <citation type="submission" date="2017-06" db="EMBL/GenBank/DDBJ databases">
        <authorList>
            <person name="Varghese N."/>
            <person name="Submissions S."/>
        </authorList>
    </citation>
    <scope>NUCLEOTIDE SEQUENCE [LARGE SCALE GENOMIC DNA]</scope>
    <source>
        <strain evidence="3">JAD2</strain>
    </source>
</reference>
<sequence>MQEAFQPKAALLLFIGMILLFAAMWFGLYLTVLLPRGMTAF</sequence>
<keyword evidence="3" id="KW-1185">Reference proteome</keyword>